<dbReference type="SUPFAM" id="SSF49899">
    <property type="entry name" value="Concanavalin A-like lectins/glucanases"/>
    <property type="match status" value="1"/>
</dbReference>
<dbReference type="AlphaFoldDB" id="A0A6C0KWU1"/>
<proteinExistence type="predicted"/>
<protein>
    <submittedName>
        <fullName evidence="2">Uncharacterized protein</fullName>
    </submittedName>
</protein>
<name>A0A6C0KWU1_9ZZZZ</name>
<evidence type="ECO:0000313" key="2">
    <source>
        <dbReference type="EMBL" id="QHU21147.1"/>
    </source>
</evidence>
<evidence type="ECO:0000256" key="1">
    <source>
        <dbReference type="SAM" id="Phobius"/>
    </source>
</evidence>
<reference evidence="2" key="1">
    <citation type="journal article" date="2020" name="Nature">
        <title>Giant virus diversity and host interactions through global metagenomics.</title>
        <authorList>
            <person name="Schulz F."/>
            <person name="Roux S."/>
            <person name="Paez-Espino D."/>
            <person name="Jungbluth S."/>
            <person name="Walsh D.A."/>
            <person name="Denef V.J."/>
            <person name="McMahon K.D."/>
            <person name="Konstantinidis K.T."/>
            <person name="Eloe-Fadrosh E.A."/>
            <person name="Kyrpides N.C."/>
            <person name="Woyke T."/>
        </authorList>
    </citation>
    <scope>NUCLEOTIDE SEQUENCE</scope>
    <source>
        <strain evidence="2">GVMAG-S-3300013094-100</strain>
    </source>
</reference>
<sequence>MSEEKAPEGVSAASEKIAEVSNAVSNLTGNASETVSKVTESVKSVSENIKQFSSTNSGSVVVMLVVGALVALLTAYILYYLINRTINSRNYYLLPGTSMPVLGTQETKISGTNIPNSLNGNRSSMCFWIYIYDINKYSGSRRHVFHRGTENDTFTHASPYVYLDAYSNKLHVLFSSTATDSPTLWGSTNAAGLFDPTYTIPATTSGGSTLRTYSATDPTLPLTTPSPINANNAVVTQNINPPNTLASLAYLNAIRGITVDYVPLQRWVHIGIVVNEDLNGGSITAYVDGQLQNQVNAQTSVTIKDPNINISYSTTGVPSISSIVDNTGSLVQITNNSAPNPVAANVTTASLQIVTPAFNISTVDLDHKGDIYIGGSLSTPNGAGFSGLISKIQFFNYDLNAQDVYNNYLKGPIDNLLAKMGLPPYGVRSPVYPLS</sequence>
<dbReference type="EMBL" id="MN740980">
    <property type="protein sequence ID" value="QHU21147.1"/>
    <property type="molecule type" value="Genomic_DNA"/>
</dbReference>
<feature type="transmembrane region" description="Helical" evidence="1">
    <location>
        <begin position="60"/>
        <end position="82"/>
    </location>
</feature>
<keyword evidence="1" id="KW-0812">Transmembrane</keyword>
<keyword evidence="1" id="KW-0472">Membrane</keyword>
<keyword evidence="1" id="KW-1133">Transmembrane helix</keyword>
<dbReference type="Gene3D" id="2.60.120.200">
    <property type="match status" value="1"/>
</dbReference>
<accession>A0A6C0KWU1</accession>
<organism evidence="2">
    <name type="scientific">viral metagenome</name>
    <dbReference type="NCBI Taxonomy" id="1070528"/>
    <lineage>
        <taxon>unclassified sequences</taxon>
        <taxon>metagenomes</taxon>
        <taxon>organismal metagenomes</taxon>
    </lineage>
</organism>
<dbReference type="InterPro" id="IPR013320">
    <property type="entry name" value="ConA-like_dom_sf"/>
</dbReference>